<sequence length="75" mass="8522">MQTMNSANSGNLNKERRIRNGTIEQVMVDSWQNALQKCNQQPTKKSTAIASFSFLPSNKYSSWGITGKSRQYHIL</sequence>
<proteinExistence type="predicted"/>
<organism>
    <name type="scientific">Serpula lacrymans var. lacrymans (strain S7.9)</name>
    <name type="common">Dry rot fungus</name>
    <dbReference type="NCBI Taxonomy" id="578457"/>
    <lineage>
        <taxon>Eukaryota</taxon>
        <taxon>Fungi</taxon>
        <taxon>Dikarya</taxon>
        <taxon>Basidiomycota</taxon>
        <taxon>Agaricomycotina</taxon>
        <taxon>Agaricomycetes</taxon>
        <taxon>Agaricomycetidae</taxon>
        <taxon>Boletales</taxon>
        <taxon>Coniophorineae</taxon>
        <taxon>Serpulaceae</taxon>
        <taxon>Serpula</taxon>
    </lineage>
</organism>
<dbReference type="HOGENOM" id="CLU_2677925_0_0_1"/>
<name>F8NJ76_SERL9</name>
<protein>
    <submittedName>
        <fullName evidence="1">Uncharacterized protein</fullName>
    </submittedName>
</protein>
<dbReference type="Proteomes" id="UP000008064">
    <property type="component" value="Unassembled WGS sequence"/>
</dbReference>
<evidence type="ECO:0000313" key="1">
    <source>
        <dbReference type="EMBL" id="EGO29560.1"/>
    </source>
</evidence>
<dbReference type="GeneID" id="18810773"/>
<accession>F8NJ76</accession>
<gene>
    <name evidence="1" type="ORF">SERLADRAFT_378615</name>
</gene>
<dbReference type="AlphaFoldDB" id="F8NJ76"/>
<feature type="non-terminal residue" evidence="1">
    <location>
        <position position="75"/>
    </location>
</feature>
<dbReference type="EMBL" id="GL945429">
    <property type="protein sequence ID" value="EGO29560.1"/>
    <property type="molecule type" value="Genomic_DNA"/>
</dbReference>
<dbReference type="RefSeq" id="XP_007313802.1">
    <property type="nucleotide sequence ID" value="XM_007313740.1"/>
</dbReference>
<dbReference type="KEGG" id="sla:SERLADRAFT_378615"/>
<reference evidence="1" key="1">
    <citation type="submission" date="2011-04" db="EMBL/GenBank/DDBJ databases">
        <title>Evolution of plant cell wall degrading machinery underlies the functional diversity of forest fungi.</title>
        <authorList>
            <consortium name="US DOE Joint Genome Institute (JGI-PGF)"/>
            <person name="Eastwood D.C."/>
            <person name="Floudas D."/>
            <person name="Binder M."/>
            <person name="Majcherczyk A."/>
            <person name="Schneider P."/>
            <person name="Aerts A."/>
            <person name="Asiegbu F.O."/>
            <person name="Baker S.E."/>
            <person name="Barry K."/>
            <person name="Bendiksby M."/>
            <person name="Blumentritt M."/>
            <person name="Coutinho P.M."/>
            <person name="Cullen D."/>
            <person name="Cullen D."/>
            <person name="Gathman A."/>
            <person name="Goodell B."/>
            <person name="Henrissat B."/>
            <person name="Ihrmark K."/>
            <person name="Kauserud H."/>
            <person name="Kohler A."/>
            <person name="LaButti K."/>
            <person name="Lapidus A."/>
            <person name="Lavin J.L."/>
            <person name="Lee Y.-H."/>
            <person name="Lindquist E."/>
            <person name="Lilly W."/>
            <person name="Lucas S."/>
            <person name="Morin E."/>
            <person name="Murat C."/>
            <person name="Oguiza J.A."/>
            <person name="Park J."/>
            <person name="Pisabarro A.G."/>
            <person name="Riley R."/>
            <person name="Rosling A."/>
            <person name="Salamov A."/>
            <person name="Schmidt O."/>
            <person name="Schmutz J."/>
            <person name="Skrede I."/>
            <person name="Stenlid J."/>
            <person name="Wiebenga A."/>
            <person name="Xie X."/>
            <person name="Kues U."/>
            <person name="Hibbett D.S."/>
            <person name="Hoffmeister D."/>
            <person name="Hogberg N."/>
            <person name="Martin F."/>
            <person name="Grigoriev I.V."/>
            <person name="Watkinson S.C."/>
        </authorList>
    </citation>
    <scope>NUCLEOTIDE SEQUENCE</scope>
    <source>
        <strain evidence="1">S7.9</strain>
    </source>
</reference>